<feature type="region of interest" description="Disordered" evidence="2">
    <location>
        <begin position="96"/>
        <end position="130"/>
    </location>
</feature>
<dbReference type="GO" id="GO:0033314">
    <property type="term" value="P:mitotic DNA replication checkpoint signaling"/>
    <property type="evidence" value="ECO:0007669"/>
    <property type="project" value="TreeGrafter"/>
</dbReference>
<dbReference type="EnsemblProtists" id="EOD32305">
    <property type="protein sequence ID" value="EOD32305"/>
    <property type="gene ID" value="EMIHUDRAFT_231055"/>
</dbReference>
<dbReference type="AlphaFoldDB" id="A0A0D3K970"/>
<evidence type="ECO:0000259" key="3">
    <source>
        <dbReference type="PROSITE" id="PS50172"/>
    </source>
</evidence>
<accession>A0A0D3K970</accession>
<proteinExistence type="predicted"/>
<dbReference type="InterPro" id="IPR001357">
    <property type="entry name" value="BRCT_dom"/>
</dbReference>
<evidence type="ECO:0000313" key="4">
    <source>
        <dbReference type="EnsemblProtists" id="EOD32305"/>
    </source>
</evidence>
<reference evidence="4" key="2">
    <citation type="submission" date="2024-10" db="UniProtKB">
        <authorList>
            <consortium name="EnsemblProtists"/>
        </authorList>
    </citation>
    <scope>IDENTIFICATION</scope>
</reference>
<dbReference type="KEGG" id="ehx:EMIHUDRAFT_231055"/>
<organism evidence="4 5">
    <name type="scientific">Emiliania huxleyi (strain CCMP1516)</name>
    <dbReference type="NCBI Taxonomy" id="280463"/>
    <lineage>
        <taxon>Eukaryota</taxon>
        <taxon>Haptista</taxon>
        <taxon>Haptophyta</taxon>
        <taxon>Prymnesiophyceae</taxon>
        <taxon>Isochrysidales</taxon>
        <taxon>Noelaerhabdaceae</taxon>
        <taxon>Emiliania</taxon>
    </lineage>
</organism>
<reference evidence="5" key="1">
    <citation type="journal article" date="2013" name="Nature">
        <title>Pan genome of the phytoplankton Emiliania underpins its global distribution.</title>
        <authorList>
            <person name="Read B.A."/>
            <person name="Kegel J."/>
            <person name="Klute M.J."/>
            <person name="Kuo A."/>
            <person name="Lefebvre S.C."/>
            <person name="Maumus F."/>
            <person name="Mayer C."/>
            <person name="Miller J."/>
            <person name="Monier A."/>
            <person name="Salamov A."/>
            <person name="Young J."/>
            <person name="Aguilar M."/>
            <person name="Claverie J.M."/>
            <person name="Frickenhaus S."/>
            <person name="Gonzalez K."/>
            <person name="Herman E.K."/>
            <person name="Lin Y.C."/>
            <person name="Napier J."/>
            <person name="Ogata H."/>
            <person name="Sarno A.F."/>
            <person name="Shmutz J."/>
            <person name="Schroeder D."/>
            <person name="de Vargas C."/>
            <person name="Verret F."/>
            <person name="von Dassow P."/>
            <person name="Valentin K."/>
            <person name="Van de Peer Y."/>
            <person name="Wheeler G."/>
            <person name="Dacks J.B."/>
            <person name="Delwiche C.F."/>
            <person name="Dyhrman S.T."/>
            <person name="Glockner G."/>
            <person name="John U."/>
            <person name="Richards T."/>
            <person name="Worden A.Z."/>
            <person name="Zhang X."/>
            <person name="Grigoriev I.V."/>
            <person name="Allen A.E."/>
            <person name="Bidle K."/>
            <person name="Borodovsky M."/>
            <person name="Bowler C."/>
            <person name="Brownlee C."/>
            <person name="Cock J.M."/>
            <person name="Elias M."/>
            <person name="Gladyshev V.N."/>
            <person name="Groth M."/>
            <person name="Guda C."/>
            <person name="Hadaegh A."/>
            <person name="Iglesias-Rodriguez M.D."/>
            <person name="Jenkins J."/>
            <person name="Jones B.M."/>
            <person name="Lawson T."/>
            <person name="Leese F."/>
            <person name="Lindquist E."/>
            <person name="Lobanov A."/>
            <person name="Lomsadze A."/>
            <person name="Malik S.B."/>
            <person name="Marsh M.E."/>
            <person name="Mackinder L."/>
            <person name="Mock T."/>
            <person name="Mueller-Roeber B."/>
            <person name="Pagarete A."/>
            <person name="Parker M."/>
            <person name="Probert I."/>
            <person name="Quesneville H."/>
            <person name="Raines C."/>
            <person name="Rensing S.A."/>
            <person name="Riano-Pachon D.M."/>
            <person name="Richier S."/>
            <person name="Rokitta S."/>
            <person name="Shiraiwa Y."/>
            <person name="Soanes D.M."/>
            <person name="van der Giezen M."/>
            <person name="Wahlund T.M."/>
            <person name="Williams B."/>
            <person name="Wilson W."/>
            <person name="Wolfe G."/>
            <person name="Wurch L.L."/>
        </authorList>
    </citation>
    <scope>NUCLEOTIDE SEQUENCE</scope>
</reference>
<evidence type="ECO:0000256" key="1">
    <source>
        <dbReference type="ARBA" id="ARBA00022737"/>
    </source>
</evidence>
<feature type="domain" description="BRCT" evidence="3">
    <location>
        <begin position="34"/>
        <end position="87"/>
    </location>
</feature>
<dbReference type="Pfam" id="PF12738">
    <property type="entry name" value="PTCB-BRCT"/>
    <property type="match status" value="1"/>
</dbReference>
<dbReference type="GO" id="GO:0007095">
    <property type="term" value="P:mitotic G2 DNA damage checkpoint signaling"/>
    <property type="evidence" value="ECO:0007669"/>
    <property type="project" value="TreeGrafter"/>
</dbReference>
<dbReference type="PaxDb" id="2903-EOD32305"/>
<dbReference type="Proteomes" id="UP000013827">
    <property type="component" value="Unassembled WGS sequence"/>
</dbReference>
<keyword evidence="1" id="KW-0677">Repeat</keyword>
<dbReference type="HOGENOM" id="CLU_1690012_0_0_1"/>
<dbReference type="GO" id="GO:0006270">
    <property type="term" value="P:DNA replication initiation"/>
    <property type="evidence" value="ECO:0007669"/>
    <property type="project" value="TreeGrafter"/>
</dbReference>
<dbReference type="GeneID" id="17277576"/>
<dbReference type="CDD" id="cd00027">
    <property type="entry name" value="BRCT"/>
    <property type="match status" value="1"/>
</dbReference>
<dbReference type="InterPro" id="IPR036420">
    <property type="entry name" value="BRCT_dom_sf"/>
</dbReference>
<name>A0A0D3K970_EMIH1</name>
<evidence type="ECO:0000313" key="5">
    <source>
        <dbReference type="Proteomes" id="UP000013827"/>
    </source>
</evidence>
<dbReference type="PANTHER" id="PTHR13561:SF20">
    <property type="entry name" value="DNA TOPOISOMERASE 2-BINDING PROTEIN 1"/>
    <property type="match status" value="1"/>
</dbReference>
<protein>
    <recommendedName>
        <fullName evidence="3">BRCT domain-containing protein</fullName>
    </recommendedName>
</protein>
<dbReference type="RefSeq" id="XP_005784734.1">
    <property type="nucleotide sequence ID" value="XM_005784677.1"/>
</dbReference>
<dbReference type="PROSITE" id="PS50172">
    <property type="entry name" value="BRCT"/>
    <property type="match status" value="1"/>
</dbReference>
<keyword evidence="5" id="KW-1185">Reference proteome</keyword>
<evidence type="ECO:0000256" key="2">
    <source>
        <dbReference type="SAM" id="MobiDB-lite"/>
    </source>
</evidence>
<sequence length="167" mass="17488">MAKVVLCSTGMSRSERDALEASAALLPAVSYRGDLTSATTHLLARRGASESAKSACAAERGLPIVAPEWLHDSAREGVLLPLLARYLLPRPAAASPADRLGQLAPPHAPPQRRPLASRPEPNRAAAAAGPWCSAGKPLFRSREDSAARVLVPLCAPSVCVVVPFSVE</sequence>
<dbReference type="SUPFAM" id="SSF52113">
    <property type="entry name" value="BRCT domain"/>
    <property type="match status" value="1"/>
</dbReference>
<dbReference type="Gene3D" id="3.40.50.10190">
    <property type="entry name" value="BRCT domain"/>
    <property type="match status" value="1"/>
</dbReference>
<dbReference type="PANTHER" id="PTHR13561">
    <property type="entry name" value="DNA REPLICATION REGULATOR DPB11-RELATED"/>
    <property type="match status" value="1"/>
</dbReference>